<dbReference type="AlphaFoldDB" id="A0A1G6TUH2"/>
<accession>A0A1G6TUH2</accession>
<sequence length="86" mass="9698">MIHTTGTRVVFADSSEEAKAAYEALGVKPEHDPNAKMDICKCADDPEFDFESPFNLIGEVSLSPEYMDIVNQDPQRAYVVYYFEEA</sequence>
<proteinExistence type="predicted"/>
<evidence type="ECO:0008006" key="3">
    <source>
        <dbReference type="Google" id="ProtNLM"/>
    </source>
</evidence>
<reference evidence="1 2" key="1">
    <citation type="submission" date="2016-10" db="EMBL/GenBank/DDBJ databases">
        <authorList>
            <person name="de Groot N.N."/>
        </authorList>
    </citation>
    <scope>NUCLEOTIDE SEQUENCE [LARGE SCALE GENOMIC DNA]</scope>
    <source>
        <strain evidence="1 2">DSM 20475</strain>
    </source>
</reference>
<dbReference type="OrthoDB" id="1787030at2"/>
<dbReference type="EMBL" id="FNAF01000002">
    <property type="protein sequence ID" value="SDD32106.1"/>
    <property type="molecule type" value="Genomic_DNA"/>
</dbReference>
<evidence type="ECO:0000313" key="1">
    <source>
        <dbReference type="EMBL" id="SDD32106.1"/>
    </source>
</evidence>
<organism evidence="1 2">
    <name type="scientific">Peptococcus niger</name>
    <dbReference type="NCBI Taxonomy" id="2741"/>
    <lineage>
        <taxon>Bacteria</taxon>
        <taxon>Bacillati</taxon>
        <taxon>Bacillota</taxon>
        <taxon>Clostridia</taxon>
        <taxon>Eubacteriales</taxon>
        <taxon>Peptococcaceae</taxon>
        <taxon>Peptococcus</taxon>
    </lineage>
</organism>
<dbReference type="RefSeq" id="WP_091791232.1">
    <property type="nucleotide sequence ID" value="NZ_FNAF01000002.1"/>
</dbReference>
<protein>
    <recommendedName>
        <fullName evidence="3">Heat induced stress protein YflT</fullName>
    </recommendedName>
</protein>
<name>A0A1G6TUH2_PEPNI</name>
<dbReference type="STRING" id="2741.SAMN04489866_102228"/>
<keyword evidence="2" id="KW-1185">Reference proteome</keyword>
<dbReference type="Proteomes" id="UP000198995">
    <property type="component" value="Unassembled WGS sequence"/>
</dbReference>
<evidence type="ECO:0000313" key="2">
    <source>
        <dbReference type="Proteomes" id="UP000198995"/>
    </source>
</evidence>
<gene>
    <name evidence="1" type="ORF">SAMN04489866_102228</name>
</gene>